<protein>
    <submittedName>
        <fullName evidence="2">Uncharacterized protein LOC120109600</fullName>
    </submittedName>
</protein>
<dbReference type="InterPro" id="IPR044730">
    <property type="entry name" value="RNase_H-like_dom_plant"/>
</dbReference>
<dbReference type="KEGG" id="pda:120109600"/>
<evidence type="ECO:0000313" key="1">
    <source>
        <dbReference type="Proteomes" id="UP000228380"/>
    </source>
</evidence>
<dbReference type="InterPro" id="IPR052929">
    <property type="entry name" value="RNase_H-like_EbsB-rel"/>
</dbReference>
<reference evidence="2" key="1">
    <citation type="submission" date="2025-08" db="UniProtKB">
        <authorList>
            <consortium name="RefSeq"/>
        </authorList>
    </citation>
    <scope>IDENTIFICATION</scope>
    <source>
        <tissue evidence="2">Young leaves</tissue>
    </source>
</reference>
<dbReference type="PANTHER" id="PTHR47074:SF11">
    <property type="entry name" value="REVERSE TRANSCRIPTASE-LIKE PROTEIN"/>
    <property type="match status" value="1"/>
</dbReference>
<dbReference type="PANTHER" id="PTHR47074">
    <property type="entry name" value="BNAC02G40300D PROTEIN"/>
    <property type="match status" value="1"/>
</dbReference>
<gene>
    <name evidence="2" type="primary">LOC120109600</name>
</gene>
<dbReference type="GeneID" id="120109600"/>
<proteinExistence type="predicted"/>
<evidence type="ECO:0000313" key="2">
    <source>
        <dbReference type="RefSeq" id="XP_038979283.1"/>
    </source>
</evidence>
<dbReference type="AlphaFoldDB" id="A0A8B9A5Z3"/>
<dbReference type="OrthoDB" id="1733298at2759"/>
<dbReference type="Proteomes" id="UP000228380">
    <property type="component" value="Unplaced"/>
</dbReference>
<sequence>MRVSQCCEACADIEETTEHVLLQCPRAREIWRRSPVLLPASVVTAQDLTHVLRWPMRSPRSAEAGILIAYLSYHIWLDRNAGLFEGRWSSLRMVVDRASRHAREVIEATAVVSSGMARDIWGTLHAALAFRFALVSWVPPPLGYLKVNFDGSRLVDGVIGGAGFVIRDHLGRMLAAGGRRTPGVTAVGAELRAAWRVYSMPGEYWVSSGCSSRGTHL</sequence>
<accession>A0A8B9A5Z3</accession>
<name>A0A8B9A5Z3_PHODC</name>
<organism evidence="1 2">
    <name type="scientific">Phoenix dactylifera</name>
    <name type="common">Date palm</name>
    <dbReference type="NCBI Taxonomy" id="42345"/>
    <lineage>
        <taxon>Eukaryota</taxon>
        <taxon>Viridiplantae</taxon>
        <taxon>Streptophyta</taxon>
        <taxon>Embryophyta</taxon>
        <taxon>Tracheophyta</taxon>
        <taxon>Spermatophyta</taxon>
        <taxon>Magnoliopsida</taxon>
        <taxon>Liliopsida</taxon>
        <taxon>Arecaceae</taxon>
        <taxon>Coryphoideae</taxon>
        <taxon>Phoeniceae</taxon>
        <taxon>Phoenix</taxon>
    </lineage>
</organism>
<keyword evidence="1" id="KW-1185">Reference proteome</keyword>
<dbReference type="RefSeq" id="XP_038979283.1">
    <property type="nucleotide sequence ID" value="XM_039123355.1"/>
</dbReference>
<dbReference type="CDD" id="cd06222">
    <property type="entry name" value="RNase_H_like"/>
    <property type="match status" value="1"/>
</dbReference>